<comment type="caution">
    <text evidence="1">The sequence shown here is derived from an EMBL/GenBank/DDBJ whole genome shotgun (WGS) entry which is preliminary data.</text>
</comment>
<sequence length="336" mass="36376">MKTHTTNYGELKGITSSSHYASGALKSCMLNQKNSLPTPIGELIPQYSPAQFGERQKKHRSSIDFFENGQIKSAALDKQTLLKTPIGEVAAELVTFYKDGSINRVFPLNGLIDGFWSEANEREMADALHLNLSVGQVNAKIISLHFYPSGALKSLTLWPGEAMELETPLGPIVCRTGLALYEDGTLRSVEPASPVEVPTPVGLIKAYDPEIIGMHADQNSLQFSSTGQLSAITTIHTGIHVVGPDGKETDIEPYEAPSYIDPEQLRTVPMKLSFTPERVQIEARQSYDYSLSQYQFAQFKHTRVVKAVCAGCPGDESCCQNGGEGVSDCGGCGGCG</sequence>
<reference evidence="1 2" key="1">
    <citation type="submission" date="2023-04" db="EMBL/GenBank/DDBJ databases">
        <title>A novel bacteria isolated from coastal sediment.</title>
        <authorList>
            <person name="Liu X.-J."/>
            <person name="Du Z.-J."/>
        </authorList>
    </citation>
    <scope>NUCLEOTIDE SEQUENCE [LARGE SCALE GENOMIC DNA]</scope>
    <source>
        <strain evidence="1 2">SDUM461003</strain>
    </source>
</reference>
<evidence type="ECO:0008006" key="3">
    <source>
        <dbReference type="Google" id="ProtNLM"/>
    </source>
</evidence>
<proteinExistence type="predicted"/>
<dbReference type="RefSeq" id="WP_308951924.1">
    <property type="nucleotide sequence ID" value="NZ_JARXHW010000052.1"/>
</dbReference>
<evidence type="ECO:0000313" key="2">
    <source>
        <dbReference type="Proteomes" id="UP001225316"/>
    </source>
</evidence>
<accession>A0ABU1AY80</accession>
<name>A0ABU1AY80_9BACT</name>
<organism evidence="1 2">
    <name type="scientific">Thalassobacterium maritimum</name>
    <dbReference type="NCBI Taxonomy" id="3041265"/>
    <lineage>
        <taxon>Bacteria</taxon>
        <taxon>Pseudomonadati</taxon>
        <taxon>Verrucomicrobiota</taxon>
        <taxon>Opitutia</taxon>
        <taxon>Puniceicoccales</taxon>
        <taxon>Coraliomargaritaceae</taxon>
        <taxon>Thalassobacterium</taxon>
    </lineage>
</organism>
<protein>
    <recommendedName>
        <fullName evidence="3">Hedgehog/Intein (Hint) domain-containing protein</fullName>
    </recommendedName>
</protein>
<keyword evidence="2" id="KW-1185">Reference proteome</keyword>
<dbReference type="EMBL" id="JARXHW010000052">
    <property type="protein sequence ID" value="MDQ8209119.1"/>
    <property type="molecule type" value="Genomic_DNA"/>
</dbReference>
<dbReference type="Proteomes" id="UP001225316">
    <property type="component" value="Unassembled WGS sequence"/>
</dbReference>
<gene>
    <name evidence="1" type="ORF">QEH52_16455</name>
</gene>
<evidence type="ECO:0000313" key="1">
    <source>
        <dbReference type="EMBL" id="MDQ8209119.1"/>
    </source>
</evidence>